<dbReference type="OrthoDB" id="1441364at2"/>
<protein>
    <submittedName>
        <fullName evidence="2">Uncharacterized protein</fullName>
    </submittedName>
</protein>
<evidence type="ECO:0000256" key="1">
    <source>
        <dbReference type="SAM" id="SignalP"/>
    </source>
</evidence>
<accession>A0A5S3PRF6</accession>
<evidence type="ECO:0000313" key="2">
    <source>
        <dbReference type="EMBL" id="TMM57327.1"/>
    </source>
</evidence>
<gene>
    <name evidence="2" type="ORF">FEE95_12650</name>
</gene>
<dbReference type="SUPFAM" id="SSF52833">
    <property type="entry name" value="Thioredoxin-like"/>
    <property type="match status" value="1"/>
</dbReference>
<name>A0A5S3PRF6_9FLAO</name>
<proteinExistence type="predicted"/>
<dbReference type="Proteomes" id="UP000310314">
    <property type="component" value="Unassembled WGS sequence"/>
</dbReference>
<reference evidence="2 3" key="1">
    <citation type="submission" date="2019-05" db="EMBL/GenBank/DDBJ databases">
        <authorList>
            <person name="Zhang J.-Y."/>
            <person name="Feg X."/>
            <person name="Du Z.-J."/>
        </authorList>
    </citation>
    <scope>NUCLEOTIDE SEQUENCE [LARGE SCALE GENOMIC DNA]</scope>
    <source>
        <strain evidence="2 3">RZ26</strain>
    </source>
</reference>
<dbReference type="AlphaFoldDB" id="A0A5S3PRF6"/>
<sequence>MKLKLLLLLLFFVVKTNAQDTSLRVETKDIPNRLAFYAVNENEQDFDVQIKISGTNFRQSQGRPRWIRVPAASKVHLKTIVLTRGKKPNYTYDLLVNDSLSRRALKKEFERIKIKPKKPITLYITDACLTCDSIVNPLDASNYKYIKHLLSEKPEIVDQLKSYLPAPIDSIKAPILNIGGRLFTQIETYDKLLEELNKE</sequence>
<dbReference type="PROSITE" id="PS51354">
    <property type="entry name" value="GLUTAREDOXIN_2"/>
    <property type="match status" value="1"/>
</dbReference>
<organism evidence="2 3">
    <name type="scientific">Maribacter algarum</name>
    <name type="common">ex Zhang et al. 2020</name>
    <dbReference type="NCBI Taxonomy" id="2578118"/>
    <lineage>
        <taxon>Bacteria</taxon>
        <taxon>Pseudomonadati</taxon>
        <taxon>Bacteroidota</taxon>
        <taxon>Flavobacteriia</taxon>
        <taxon>Flavobacteriales</taxon>
        <taxon>Flavobacteriaceae</taxon>
        <taxon>Maribacter</taxon>
    </lineage>
</organism>
<feature type="chain" id="PRO_5024432399" evidence="1">
    <location>
        <begin position="19"/>
        <end position="199"/>
    </location>
</feature>
<feature type="signal peptide" evidence="1">
    <location>
        <begin position="1"/>
        <end position="18"/>
    </location>
</feature>
<keyword evidence="3" id="KW-1185">Reference proteome</keyword>
<dbReference type="EMBL" id="VATY01000002">
    <property type="protein sequence ID" value="TMM57327.1"/>
    <property type="molecule type" value="Genomic_DNA"/>
</dbReference>
<dbReference type="RefSeq" id="WP_138658310.1">
    <property type="nucleotide sequence ID" value="NZ_VATY01000002.1"/>
</dbReference>
<evidence type="ECO:0000313" key="3">
    <source>
        <dbReference type="Proteomes" id="UP000310314"/>
    </source>
</evidence>
<keyword evidence="1" id="KW-0732">Signal</keyword>
<dbReference type="InterPro" id="IPR036249">
    <property type="entry name" value="Thioredoxin-like_sf"/>
</dbReference>
<comment type="caution">
    <text evidence="2">The sequence shown here is derived from an EMBL/GenBank/DDBJ whole genome shotgun (WGS) entry which is preliminary data.</text>
</comment>